<organism evidence="8 9">
    <name type="scientific">Aspergillus keveii</name>
    <dbReference type="NCBI Taxonomy" id="714993"/>
    <lineage>
        <taxon>Eukaryota</taxon>
        <taxon>Fungi</taxon>
        <taxon>Dikarya</taxon>
        <taxon>Ascomycota</taxon>
        <taxon>Pezizomycotina</taxon>
        <taxon>Eurotiomycetes</taxon>
        <taxon>Eurotiomycetidae</taxon>
        <taxon>Eurotiales</taxon>
        <taxon>Aspergillaceae</taxon>
        <taxon>Aspergillus</taxon>
        <taxon>Aspergillus subgen. Nidulantes</taxon>
    </lineage>
</organism>
<reference evidence="8 9" key="1">
    <citation type="submission" date="2024-07" db="EMBL/GenBank/DDBJ databases">
        <title>Section-level genome sequencing and comparative genomics of Aspergillus sections Usti and Cavernicolus.</title>
        <authorList>
            <consortium name="Lawrence Berkeley National Laboratory"/>
            <person name="Nybo J.L."/>
            <person name="Vesth T.C."/>
            <person name="Theobald S."/>
            <person name="Frisvad J.C."/>
            <person name="Larsen T.O."/>
            <person name="Kjaerboelling I."/>
            <person name="Rothschild-Mancinelli K."/>
            <person name="Lyhne E.K."/>
            <person name="Kogle M.E."/>
            <person name="Barry K."/>
            <person name="Clum A."/>
            <person name="Na H."/>
            <person name="Ledsgaard L."/>
            <person name="Lin J."/>
            <person name="Lipzen A."/>
            <person name="Kuo A."/>
            <person name="Riley R."/>
            <person name="Mondo S."/>
            <person name="Labutti K."/>
            <person name="Haridas S."/>
            <person name="Pangalinan J."/>
            <person name="Salamov A.A."/>
            <person name="Simmons B.A."/>
            <person name="Magnuson J.K."/>
            <person name="Chen J."/>
            <person name="Drula E."/>
            <person name="Henrissat B."/>
            <person name="Wiebenga A."/>
            <person name="Lubbers R.J."/>
            <person name="Gomes A.C."/>
            <person name="Makela M.R."/>
            <person name="Stajich J."/>
            <person name="Grigoriev I.V."/>
            <person name="Mortensen U.H."/>
            <person name="De Vries R.P."/>
            <person name="Baker S.E."/>
            <person name="Andersen M.R."/>
        </authorList>
    </citation>
    <scope>NUCLEOTIDE SEQUENCE [LARGE SCALE GENOMIC DNA]</scope>
    <source>
        <strain evidence="8 9">CBS 209.92</strain>
    </source>
</reference>
<evidence type="ECO:0000313" key="8">
    <source>
        <dbReference type="EMBL" id="KAL2798971.1"/>
    </source>
</evidence>
<gene>
    <name evidence="8" type="ORF">BJX66DRAFT_346231</name>
</gene>
<protein>
    <submittedName>
        <fullName evidence="8">Glycosyl hydrolase</fullName>
    </submittedName>
</protein>
<accession>A0ABR4GIT0</accession>
<feature type="chain" id="PRO_5045873846" evidence="6">
    <location>
        <begin position="18"/>
        <end position="574"/>
    </location>
</feature>
<evidence type="ECO:0000256" key="5">
    <source>
        <dbReference type="RuleBase" id="RU361187"/>
    </source>
</evidence>
<evidence type="ECO:0000256" key="4">
    <source>
        <dbReference type="ARBA" id="ARBA00023295"/>
    </source>
</evidence>
<comment type="caution">
    <text evidence="8">The sequence shown here is derived from an EMBL/GenBank/DDBJ whole genome shotgun (WGS) entry which is preliminary data.</text>
</comment>
<proteinExistence type="inferred from homology"/>
<dbReference type="PANTHER" id="PTHR42812:SF17">
    <property type="entry name" value="BETA-XYLOSIDASE C-TERMINAL CONCANAVALIN A-LIKE DOMAIN-CONTAINING PROTEIN-RELATED"/>
    <property type="match status" value="1"/>
</dbReference>
<name>A0ABR4GIT0_9EURO</name>
<evidence type="ECO:0000256" key="3">
    <source>
        <dbReference type="ARBA" id="ARBA00022801"/>
    </source>
</evidence>
<evidence type="ECO:0000256" key="1">
    <source>
        <dbReference type="ARBA" id="ARBA00009865"/>
    </source>
</evidence>
<dbReference type="InterPro" id="IPR051795">
    <property type="entry name" value="Glycosyl_Hydrlase_43"/>
</dbReference>
<keyword evidence="4 5" id="KW-0326">Glycosidase</keyword>
<evidence type="ECO:0000256" key="2">
    <source>
        <dbReference type="ARBA" id="ARBA00022729"/>
    </source>
</evidence>
<dbReference type="GO" id="GO:0016787">
    <property type="term" value="F:hydrolase activity"/>
    <property type="evidence" value="ECO:0007669"/>
    <property type="project" value="UniProtKB-KW"/>
</dbReference>
<dbReference type="PANTHER" id="PTHR42812">
    <property type="entry name" value="BETA-XYLOSIDASE"/>
    <property type="match status" value="1"/>
</dbReference>
<keyword evidence="9" id="KW-1185">Reference proteome</keyword>
<evidence type="ECO:0000256" key="6">
    <source>
        <dbReference type="SAM" id="SignalP"/>
    </source>
</evidence>
<dbReference type="InterPro" id="IPR041542">
    <property type="entry name" value="GH43_C2"/>
</dbReference>
<comment type="similarity">
    <text evidence="1 5">Belongs to the glycosyl hydrolase 43 family.</text>
</comment>
<feature type="domain" description="Beta-xylosidase C-terminal Concanavalin A-like" evidence="7">
    <location>
        <begin position="340"/>
        <end position="553"/>
    </location>
</feature>
<dbReference type="Proteomes" id="UP001610563">
    <property type="component" value="Unassembled WGS sequence"/>
</dbReference>
<dbReference type="SUPFAM" id="SSF75005">
    <property type="entry name" value="Arabinanase/levansucrase/invertase"/>
    <property type="match status" value="1"/>
</dbReference>
<dbReference type="CDD" id="cd18833">
    <property type="entry name" value="GH43_PcXyl-like"/>
    <property type="match status" value="1"/>
</dbReference>
<dbReference type="Gene3D" id="2.115.10.20">
    <property type="entry name" value="Glycosyl hydrolase domain, family 43"/>
    <property type="match status" value="1"/>
</dbReference>
<dbReference type="Pfam" id="PF17851">
    <property type="entry name" value="GH43_C2"/>
    <property type="match status" value="1"/>
</dbReference>
<feature type="signal peptide" evidence="6">
    <location>
        <begin position="1"/>
        <end position="17"/>
    </location>
</feature>
<dbReference type="Gene3D" id="2.60.120.200">
    <property type="match status" value="1"/>
</dbReference>
<evidence type="ECO:0000313" key="9">
    <source>
        <dbReference type="Proteomes" id="UP001610563"/>
    </source>
</evidence>
<dbReference type="InterPro" id="IPR006710">
    <property type="entry name" value="Glyco_hydro_43"/>
</dbReference>
<sequence>MRLSIFSLLATAGLTLASKDVSTFTNPLLPGWHSDPSCVYVSKSETFFCVASTFIAFPGLPIYASKDLRTWELASNIINRPSQIPDLAETEGQQGGIYAPTLRYHEGVFYLIVSNLGPDLNGLVFSSTDPYNDNAWSEPLVFPVYGIDPDIFWDDDGKVYVSSADNNMIHHYSLDLSSGEIGPVTYLWNGTGGAYPEGPHLYKKDGYYYLLIAEGGTETNHSATMARSKSRMGPWEPCPQNPILSNRNTTEYFQTVGHADLFQDGQGNWWGVALSTRSGPEWENYPMGRETVLVPGTWEEGEWPVFSPVRGVMRGPLPPRHPVKKPINKPEHLTFAPGSEIPEHLMYWRLPDESAFAISPRGHRNTLRLTPSNYGPSYNASSVTDPITFIARRQTDTLFSFSVDLDFTSKTAHVEAGVSVFITQEQHIDLSIVNTASRGKVTRAIQLKTYGRGNYDGPLSNITTEIPREWAGKKITLTVEALDDEEYQFSASLASRPRKGISIGSVDTRVVSGDTGRFTGLISYAGTLVGVYASRGGHSAATSADRQSDFAYFSNWRYKGLGQKIDHDLIVPSY</sequence>
<dbReference type="SUPFAM" id="SSF49899">
    <property type="entry name" value="Concanavalin A-like lectins/glucanases"/>
    <property type="match status" value="1"/>
</dbReference>
<evidence type="ECO:0000259" key="7">
    <source>
        <dbReference type="Pfam" id="PF17851"/>
    </source>
</evidence>
<keyword evidence="3 5" id="KW-0378">Hydrolase</keyword>
<dbReference type="EMBL" id="JBFTWV010000010">
    <property type="protein sequence ID" value="KAL2798971.1"/>
    <property type="molecule type" value="Genomic_DNA"/>
</dbReference>
<dbReference type="Pfam" id="PF04616">
    <property type="entry name" value="Glyco_hydro_43"/>
    <property type="match status" value="1"/>
</dbReference>
<dbReference type="InterPro" id="IPR023296">
    <property type="entry name" value="Glyco_hydro_beta-prop_sf"/>
</dbReference>
<dbReference type="InterPro" id="IPR013320">
    <property type="entry name" value="ConA-like_dom_sf"/>
</dbReference>
<keyword evidence="2 6" id="KW-0732">Signal</keyword>